<dbReference type="Proteomes" id="UP000071065">
    <property type="component" value="Chromosome"/>
</dbReference>
<evidence type="ECO:0000313" key="2">
    <source>
        <dbReference type="Proteomes" id="UP000071065"/>
    </source>
</evidence>
<dbReference type="AlphaFoldDB" id="A0A142B972"/>
<protein>
    <submittedName>
        <fullName evidence="1">Uncharacterized protein</fullName>
    </submittedName>
</protein>
<organism evidence="1 2">
    <name type="scientific">Endozoicomonas montiporae CL-33</name>
    <dbReference type="NCBI Taxonomy" id="570277"/>
    <lineage>
        <taxon>Bacteria</taxon>
        <taxon>Pseudomonadati</taxon>
        <taxon>Pseudomonadota</taxon>
        <taxon>Gammaproteobacteria</taxon>
        <taxon>Oceanospirillales</taxon>
        <taxon>Endozoicomonadaceae</taxon>
        <taxon>Endozoicomonas</taxon>
    </lineage>
</organism>
<accession>A0A142B972</accession>
<sequence>MNNYNCDQSVPCTETENNTLTNCKKNNWRQRWERLDETSQETKWRREGKLK</sequence>
<dbReference type="EMBL" id="CP013251">
    <property type="protein sequence ID" value="AMO55298.1"/>
    <property type="molecule type" value="Genomic_DNA"/>
</dbReference>
<dbReference type="KEGG" id="emp:EZMO1_1100"/>
<name>A0A142B972_9GAMM</name>
<reference evidence="1 2" key="1">
    <citation type="journal article" date="2016" name="Front. Microbiol.">
        <title>Genomic Insight into the Host-Endosymbiont Relationship of Endozoicomonas montiporae CL-33(T) with its Coral Host.</title>
        <authorList>
            <person name="Ding J.-Y."/>
            <person name="Shiu J.-H."/>
            <person name="Chen W.-M."/>
            <person name="Chiang Y.-R."/>
            <person name="Tang S.-L."/>
        </authorList>
    </citation>
    <scope>NUCLEOTIDE SEQUENCE [LARGE SCALE GENOMIC DNA]</scope>
    <source>
        <strain evidence="1 2">CL-33</strain>
    </source>
</reference>
<evidence type="ECO:0000313" key="1">
    <source>
        <dbReference type="EMBL" id="AMO55298.1"/>
    </source>
</evidence>
<proteinExistence type="predicted"/>
<dbReference type="PATRIC" id="fig|570277.3.peg.1198"/>
<gene>
    <name evidence="1" type="ORF">EZMO1_1100</name>
</gene>